<feature type="transmembrane region" description="Helical" evidence="1">
    <location>
        <begin position="399"/>
        <end position="420"/>
    </location>
</feature>
<name>A0ABW2RFI7_9BACL</name>
<dbReference type="SUPFAM" id="SSF82866">
    <property type="entry name" value="Multidrug efflux transporter AcrB transmembrane domain"/>
    <property type="match status" value="2"/>
</dbReference>
<dbReference type="RefSeq" id="WP_379862945.1">
    <property type="nucleotide sequence ID" value="NZ_JBHTBW010000004.1"/>
</dbReference>
<organism evidence="2 3">
    <name type="scientific">Laceyella putida</name>
    <dbReference type="NCBI Taxonomy" id="110101"/>
    <lineage>
        <taxon>Bacteria</taxon>
        <taxon>Bacillati</taxon>
        <taxon>Bacillota</taxon>
        <taxon>Bacilli</taxon>
        <taxon>Bacillales</taxon>
        <taxon>Thermoactinomycetaceae</taxon>
        <taxon>Laceyella</taxon>
    </lineage>
</organism>
<keyword evidence="1" id="KW-1133">Transmembrane helix</keyword>
<feature type="transmembrane region" description="Helical" evidence="1">
    <location>
        <begin position="479"/>
        <end position="501"/>
    </location>
</feature>
<dbReference type="Gene3D" id="3.30.2090.10">
    <property type="entry name" value="Multidrug efflux transporter AcrB TolC docking domain, DN and DC subdomains"/>
    <property type="match status" value="2"/>
</dbReference>
<dbReference type="PANTHER" id="PTHR32063">
    <property type="match status" value="1"/>
</dbReference>
<feature type="transmembrane region" description="Helical" evidence="1">
    <location>
        <begin position="966"/>
        <end position="987"/>
    </location>
</feature>
<protein>
    <submittedName>
        <fullName evidence="2">Efflux RND transporter permease subunit</fullName>
    </submittedName>
</protein>
<feature type="transmembrane region" description="Helical" evidence="1">
    <location>
        <begin position="534"/>
        <end position="559"/>
    </location>
</feature>
<keyword evidence="3" id="KW-1185">Reference proteome</keyword>
<feature type="transmembrane region" description="Helical" evidence="1">
    <location>
        <begin position="373"/>
        <end position="393"/>
    </location>
</feature>
<dbReference type="InterPro" id="IPR027463">
    <property type="entry name" value="AcrB_DN_DC_subdom"/>
</dbReference>
<proteinExistence type="predicted"/>
<dbReference type="InterPro" id="IPR001036">
    <property type="entry name" value="Acrflvin-R"/>
</dbReference>
<comment type="caution">
    <text evidence="2">The sequence shown here is derived from an EMBL/GenBank/DDBJ whole genome shotgun (WGS) entry which is preliminary data.</text>
</comment>
<dbReference type="PRINTS" id="PR00702">
    <property type="entry name" value="ACRIFLAVINRP"/>
</dbReference>
<dbReference type="PANTHER" id="PTHR32063:SF0">
    <property type="entry name" value="SWARMING MOTILITY PROTEIN SWRC"/>
    <property type="match status" value="1"/>
</dbReference>
<dbReference type="SUPFAM" id="SSF82693">
    <property type="entry name" value="Multidrug efflux transporter AcrB pore domain, PN1, PN2, PC1 and PC2 subdomains"/>
    <property type="match status" value="2"/>
</dbReference>
<dbReference type="SUPFAM" id="SSF82714">
    <property type="entry name" value="Multidrug efflux transporter AcrB TolC docking domain, DN and DC subdomains"/>
    <property type="match status" value="2"/>
</dbReference>
<gene>
    <name evidence="2" type="ORF">ACFQNG_01095</name>
</gene>
<feature type="transmembrane region" description="Helical" evidence="1">
    <location>
        <begin position="347"/>
        <end position="366"/>
    </location>
</feature>
<dbReference type="Gene3D" id="3.30.70.1440">
    <property type="entry name" value="Multidrug efflux transporter AcrB pore domain"/>
    <property type="match status" value="1"/>
</dbReference>
<dbReference type="Gene3D" id="3.30.70.1430">
    <property type="entry name" value="Multidrug efflux transporter AcrB pore domain"/>
    <property type="match status" value="2"/>
</dbReference>
<dbReference type="Pfam" id="PF00873">
    <property type="entry name" value="ACR_tran"/>
    <property type="match status" value="1"/>
</dbReference>
<feature type="transmembrane region" description="Helical" evidence="1">
    <location>
        <begin position="447"/>
        <end position="473"/>
    </location>
</feature>
<feature type="transmembrane region" description="Helical" evidence="1">
    <location>
        <begin position="865"/>
        <end position="884"/>
    </location>
</feature>
<dbReference type="Gene3D" id="3.30.70.1320">
    <property type="entry name" value="Multidrug efflux transporter AcrB pore domain like"/>
    <property type="match status" value="1"/>
</dbReference>
<sequence length="1053" mass="112724">MNRIIKWSLNNGTSLILLMLIVLFGGVTSIGKIQLESFPDVSFPVLSVQITLPGSAAEDIEKDATEPIEESLIKLKDYESLVSTSSENSASISITYPFGTDIDEKERTVESEISKLALPEDAHVQINKISTDVIPIYQAAVSAEDGKDLQAVLEDQVVPAIEQTEGVYSVQLKGKKAVEVEIRVNLDKAEAKGLDLQTIKQALQNQEYAMPAGSAEKDGSTIPVRMVGGIDQVDQLKEVNISPVNTGAGMNGGQPSSPMPAKGSGQSQAVKLSEIAEVKTVSEQTELTRVNGKEAYLIEVTKDQEANTADVAGSIRDILSKYEKQEGWDVNPIMDQGEEVEKSVSSLVREGLFGALFVIVVIALFLRNVRATLIALISLPLSILATISLLEMMGYTLNIMTLGGMAVAIGRIVDDSIVVIENIYRWRQQGGNQLSGKEVAYRATKEILSAVASSTFVTVVVFLPLAFVTGILGEMFRPFAIAVTISILVSLLVAMMLIPLLGASFFKQVKQHAEETALVRGYEKLLRGALKKKGWVMAASLLLLIASLGTIPFLGFAFLPGEEATTIQTEISLPAGTTLAATDQLAKQVDDKLADMNLFVKRQMTVGSEDSRRGAFGGGGAGEQKITFTLETKQGVSMGDTLERVQQETEDLVKDGYPEATVTAREAQEAGPPSGNNIDVQLYGENQADLQKAAGQIEALLKQNADLKNISNNMGETRTTWEITLNDEGEELGLSPNQVAAAVNQHLQPTDVGTYELDGKEQSIALVYDEKITSLSQLEEIRINTPAGPKSLGEIADVKTKEVLKSIRHENGNTYAQVSAQSKGKDISLVTREVEQDIQSLSLPKGIEVSIGGGLEDIQTGFKDLGIAIAIAIGLVFLILSMTYGGLLTPLVILSSLIFVPVGALTGLLIAGQSLSMSAMIGFLMLVGIVVTNAVVLLDRVEANRKAGIELVESLVEAAKTRLRPILMTAIATILALIPLALSGASAELISQGLAITVIGGLTTSTLLTLIFVPVLYALVGKVRRLKQTDLIGESAGNDNKLIKWPSRQEGTV</sequence>
<accession>A0ABW2RFI7</accession>
<dbReference type="Gene3D" id="1.20.1640.10">
    <property type="entry name" value="Multidrug efflux transporter AcrB transmembrane domain"/>
    <property type="match status" value="2"/>
</dbReference>
<feature type="transmembrane region" description="Helical" evidence="1">
    <location>
        <begin position="993"/>
        <end position="1020"/>
    </location>
</feature>
<feature type="transmembrane region" description="Helical" evidence="1">
    <location>
        <begin position="891"/>
        <end position="911"/>
    </location>
</feature>
<evidence type="ECO:0000313" key="2">
    <source>
        <dbReference type="EMBL" id="MFC7439762.1"/>
    </source>
</evidence>
<reference evidence="3" key="1">
    <citation type="journal article" date="2019" name="Int. J. Syst. Evol. Microbiol.">
        <title>The Global Catalogue of Microorganisms (GCM) 10K type strain sequencing project: providing services to taxonomists for standard genome sequencing and annotation.</title>
        <authorList>
            <consortium name="The Broad Institute Genomics Platform"/>
            <consortium name="The Broad Institute Genome Sequencing Center for Infectious Disease"/>
            <person name="Wu L."/>
            <person name="Ma J."/>
        </authorList>
    </citation>
    <scope>NUCLEOTIDE SEQUENCE [LARGE SCALE GENOMIC DNA]</scope>
    <source>
        <strain evidence="3">CGMCC 1.12942</strain>
    </source>
</reference>
<evidence type="ECO:0000313" key="3">
    <source>
        <dbReference type="Proteomes" id="UP001596500"/>
    </source>
</evidence>
<keyword evidence="1" id="KW-0472">Membrane</keyword>
<evidence type="ECO:0000256" key="1">
    <source>
        <dbReference type="SAM" id="Phobius"/>
    </source>
</evidence>
<keyword evidence="1" id="KW-0812">Transmembrane</keyword>
<dbReference type="Proteomes" id="UP001596500">
    <property type="component" value="Unassembled WGS sequence"/>
</dbReference>
<dbReference type="EMBL" id="JBHTBW010000004">
    <property type="protein sequence ID" value="MFC7439762.1"/>
    <property type="molecule type" value="Genomic_DNA"/>
</dbReference>
<feature type="transmembrane region" description="Helical" evidence="1">
    <location>
        <begin position="917"/>
        <end position="938"/>
    </location>
</feature>